<evidence type="ECO:0000313" key="3">
    <source>
        <dbReference type="EMBL" id="MBE9667341.1"/>
    </source>
</evidence>
<dbReference type="InterPro" id="IPR025508">
    <property type="entry name" value="DUF4395"/>
</dbReference>
<evidence type="ECO:0000256" key="1">
    <source>
        <dbReference type="SAM" id="Phobius"/>
    </source>
</evidence>
<reference evidence="3 4" key="1">
    <citation type="submission" date="2020-10" db="EMBL/GenBank/DDBJ databases">
        <title>Mucilaginibacter mali sp. nov., isolated from rhizosphere soil of apple orchard.</title>
        <authorList>
            <person name="Lee J.-S."/>
            <person name="Kim H.S."/>
            <person name="Kim J.-S."/>
        </authorList>
    </citation>
    <scope>NUCLEOTIDE SEQUENCE [LARGE SCALE GENOMIC DNA]</scope>
    <source>
        <strain evidence="3 4">KCTC 23157</strain>
    </source>
</reference>
<organism evidence="3 4">
    <name type="scientific">Mucilaginibacter boryungensis</name>
    <dbReference type="NCBI Taxonomy" id="768480"/>
    <lineage>
        <taxon>Bacteria</taxon>
        <taxon>Pseudomonadati</taxon>
        <taxon>Bacteroidota</taxon>
        <taxon>Sphingobacteriia</taxon>
        <taxon>Sphingobacteriales</taxon>
        <taxon>Sphingobacteriaceae</taxon>
        <taxon>Mucilaginibacter</taxon>
    </lineage>
</organism>
<evidence type="ECO:0000259" key="2">
    <source>
        <dbReference type="Pfam" id="PF14340"/>
    </source>
</evidence>
<sequence>MSNLQCPVDFVTINENKARVNAFFVLALGVTFLLTNAWVIIAILAVDFLLRATSWGNYSPIGFLSDAVIKQLKIKHKPVDRAPKRFAVGVGFVFTAGILILLASQQNFAAQILTVVLIVFACLEAFGGLCVGCYVYTLGLLLIKKTSK</sequence>
<feature type="transmembrane region" description="Helical" evidence="1">
    <location>
        <begin position="20"/>
        <end position="50"/>
    </location>
</feature>
<dbReference type="EMBL" id="JADFFM010000002">
    <property type="protein sequence ID" value="MBE9667341.1"/>
    <property type="molecule type" value="Genomic_DNA"/>
</dbReference>
<feature type="transmembrane region" description="Helical" evidence="1">
    <location>
        <begin position="110"/>
        <end position="143"/>
    </location>
</feature>
<proteinExistence type="predicted"/>
<keyword evidence="4" id="KW-1185">Reference proteome</keyword>
<name>A0ABR9XIY2_9SPHI</name>
<dbReference type="Pfam" id="PF14340">
    <property type="entry name" value="DUF4395"/>
    <property type="match status" value="1"/>
</dbReference>
<dbReference type="RefSeq" id="WP_194106812.1">
    <property type="nucleotide sequence ID" value="NZ_JADFFM010000002.1"/>
</dbReference>
<feature type="transmembrane region" description="Helical" evidence="1">
    <location>
        <begin position="86"/>
        <end position="104"/>
    </location>
</feature>
<keyword evidence="1" id="KW-0812">Transmembrane</keyword>
<comment type="caution">
    <text evidence="3">The sequence shown here is derived from an EMBL/GenBank/DDBJ whole genome shotgun (WGS) entry which is preliminary data.</text>
</comment>
<evidence type="ECO:0000313" key="4">
    <source>
        <dbReference type="Proteomes" id="UP000632774"/>
    </source>
</evidence>
<gene>
    <name evidence="3" type="ORF">IRJ18_13295</name>
</gene>
<feature type="domain" description="DUF4395" evidence="2">
    <location>
        <begin position="13"/>
        <end position="138"/>
    </location>
</feature>
<protein>
    <submittedName>
        <fullName evidence="3">DUF4395 domain-containing protein</fullName>
    </submittedName>
</protein>
<keyword evidence="1" id="KW-1133">Transmembrane helix</keyword>
<dbReference type="Proteomes" id="UP000632774">
    <property type="component" value="Unassembled WGS sequence"/>
</dbReference>
<keyword evidence="1" id="KW-0472">Membrane</keyword>
<accession>A0ABR9XIY2</accession>